<evidence type="ECO:0000313" key="2">
    <source>
        <dbReference type="EMBL" id="CAD7053276.1"/>
    </source>
</evidence>
<sequence length="181" mass="20548">MIPEKQDSWHADPKKDLGEVLVLRPEEGHDFYQPVPANGQISIRIAPGFVRLQSPFSLGTQTLPPAGYVREHSHPEHDEVIHFIRGTGKAVVDGEEHPVEPGVTIFVGRNRRHMFINNSQDELHWLWFIQPNGLETFFEEIGREVVPGQPDPTPFARPDNVLEIERRTAFALPPAIPYQPD</sequence>
<dbReference type="PANTHER" id="PTHR43346:SF1">
    <property type="entry name" value="QUERCETIN 2,3-DIOXYGENASE-RELATED"/>
    <property type="match status" value="1"/>
</dbReference>
<accession>A0ABM8PX28</accession>
<reference evidence="2 3" key="1">
    <citation type="submission" date="2020-11" db="EMBL/GenBank/DDBJ databases">
        <authorList>
            <person name="Lassalle F."/>
        </authorList>
    </citation>
    <scope>NUCLEOTIDE SEQUENCE [LARGE SCALE GENOMIC DNA]</scope>
    <source>
        <strain evidence="2 3">AB21</strain>
    </source>
</reference>
<evidence type="ECO:0000259" key="1">
    <source>
        <dbReference type="Pfam" id="PF07883"/>
    </source>
</evidence>
<dbReference type="InterPro" id="IPR014710">
    <property type="entry name" value="RmlC-like_jellyroll"/>
</dbReference>
<dbReference type="InterPro" id="IPR011051">
    <property type="entry name" value="RmlC_Cupin_sf"/>
</dbReference>
<dbReference type="Gene3D" id="2.60.120.10">
    <property type="entry name" value="Jelly Rolls"/>
    <property type="match status" value="1"/>
</dbReference>
<dbReference type="InterPro" id="IPR052538">
    <property type="entry name" value="Flavonoid_dioxygenase-like"/>
</dbReference>
<dbReference type="PANTHER" id="PTHR43346">
    <property type="entry name" value="LIGAND BINDING DOMAIN PROTEIN, PUTATIVE (AFU_ORTHOLOGUE AFUA_6G14370)-RELATED"/>
    <property type="match status" value="1"/>
</dbReference>
<dbReference type="Proteomes" id="UP000601041">
    <property type="component" value="Unassembled WGS sequence"/>
</dbReference>
<gene>
    <name evidence="2" type="ORF">RHAB21_04479</name>
</gene>
<keyword evidence="3" id="KW-1185">Reference proteome</keyword>
<comment type="caution">
    <text evidence="2">The sequence shown here is derived from an EMBL/GenBank/DDBJ whole genome shotgun (WGS) entry which is preliminary data.</text>
</comment>
<dbReference type="EMBL" id="CABFWE030000013">
    <property type="protein sequence ID" value="CAD7053276.1"/>
    <property type="molecule type" value="Genomic_DNA"/>
</dbReference>
<dbReference type="SUPFAM" id="SSF51182">
    <property type="entry name" value="RmlC-like cupins"/>
    <property type="match status" value="1"/>
</dbReference>
<dbReference type="RefSeq" id="WP_142589617.1">
    <property type="nucleotide sequence ID" value="NZ_CABFWE030000013.1"/>
</dbReference>
<dbReference type="Pfam" id="PF07883">
    <property type="entry name" value="Cupin_2"/>
    <property type="match status" value="1"/>
</dbReference>
<dbReference type="InterPro" id="IPR013096">
    <property type="entry name" value="Cupin_2"/>
</dbReference>
<protein>
    <submittedName>
        <fullName evidence="2">Cupin domain-containing protein</fullName>
    </submittedName>
</protein>
<organism evidence="2 3">
    <name type="scientific">Pseudorhizobium halotolerans</name>
    <dbReference type="NCBI Taxonomy" id="1233081"/>
    <lineage>
        <taxon>Bacteria</taxon>
        <taxon>Pseudomonadati</taxon>
        <taxon>Pseudomonadota</taxon>
        <taxon>Alphaproteobacteria</taxon>
        <taxon>Hyphomicrobiales</taxon>
        <taxon>Rhizobiaceae</taxon>
        <taxon>Rhizobium/Agrobacterium group</taxon>
        <taxon>Pseudorhizobium</taxon>
    </lineage>
</organism>
<feature type="domain" description="Cupin type-2" evidence="1">
    <location>
        <begin position="60"/>
        <end position="128"/>
    </location>
</feature>
<evidence type="ECO:0000313" key="3">
    <source>
        <dbReference type="Proteomes" id="UP000601041"/>
    </source>
</evidence>
<proteinExistence type="predicted"/>
<name>A0ABM8PX28_9HYPH</name>